<name>K7FBK9_PELSI</name>
<dbReference type="eggNOG" id="ENOG502QV04">
    <property type="taxonomic scope" value="Eukaryota"/>
</dbReference>
<dbReference type="EMBL" id="AGCU01121055">
    <property type="status" value="NOT_ANNOTATED_CDS"/>
    <property type="molecule type" value="Genomic_DNA"/>
</dbReference>
<feature type="domain" description="FAM193 C-terminal" evidence="5">
    <location>
        <begin position="158"/>
        <end position="183"/>
    </location>
</feature>
<accession>K7FBK9</accession>
<dbReference type="Pfam" id="PF15914">
    <property type="entry name" value="FAM193_C"/>
    <property type="match status" value="1"/>
</dbReference>
<reference evidence="6" key="4">
    <citation type="submission" date="2025-09" db="UniProtKB">
        <authorList>
            <consortium name="Ensembl"/>
        </authorList>
    </citation>
    <scope>IDENTIFICATION</scope>
</reference>
<evidence type="ECO:0000256" key="1">
    <source>
        <dbReference type="ARBA" id="ARBA00009689"/>
    </source>
</evidence>
<feature type="compositionally biased region" description="Low complexity" evidence="4">
    <location>
        <begin position="13"/>
        <end position="27"/>
    </location>
</feature>
<dbReference type="InterPro" id="IPR029717">
    <property type="entry name" value="FAM193"/>
</dbReference>
<comment type="similarity">
    <text evidence="1">Belongs to the FAM193 family.</text>
</comment>
<dbReference type="GO" id="GO:0005634">
    <property type="term" value="C:nucleus"/>
    <property type="evidence" value="ECO:0007669"/>
    <property type="project" value="TreeGrafter"/>
</dbReference>
<dbReference type="InterPro" id="IPR031802">
    <property type="entry name" value="FAM193_C"/>
</dbReference>
<feature type="compositionally biased region" description="Low complexity" evidence="4">
    <location>
        <begin position="58"/>
        <end position="72"/>
    </location>
</feature>
<dbReference type="Ensembl" id="ENSPSIT00000005451.1">
    <property type="protein sequence ID" value="ENSPSIP00000005419.1"/>
    <property type="gene ID" value="ENSPSIG00000005052.1"/>
</dbReference>
<reference evidence="7" key="1">
    <citation type="submission" date="2011-10" db="EMBL/GenBank/DDBJ databases">
        <authorList>
            <consortium name="Soft-shell Turtle Genome Consortium"/>
        </authorList>
    </citation>
    <scope>NUCLEOTIDE SEQUENCE [LARGE SCALE GENOMIC DNA]</scope>
    <source>
        <strain evidence="7">Daiwa-1</strain>
    </source>
</reference>
<keyword evidence="3" id="KW-0175">Coiled coil</keyword>
<proteinExistence type="inferred from homology"/>
<keyword evidence="7" id="KW-1185">Reference proteome</keyword>
<feature type="region of interest" description="Disordered" evidence="4">
    <location>
        <begin position="1"/>
        <end position="183"/>
    </location>
</feature>
<protein>
    <submittedName>
        <fullName evidence="6">Family with sequence similarity 193 member B</fullName>
    </submittedName>
</protein>
<evidence type="ECO:0000313" key="6">
    <source>
        <dbReference type="Ensembl" id="ENSPSIP00000005419.1"/>
    </source>
</evidence>
<keyword evidence="2" id="KW-0597">Phosphoprotein</keyword>
<feature type="compositionally biased region" description="Basic and acidic residues" evidence="4">
    <location>
        <begin position="91"/>
        <end position="109"/>
    </location>
</feature>
<evidence type="ECO:0000256" key="2">
    <source>
        <dbReference type="ARBA" id="ARBA00022553"/>
    </source>
</evidence>
<reference evidence="6" key="3">
    <citation type="submission" date="2025-08" db="UniProtKB">
        <authorList>
            <consortium name="Ensembl"/>
        </authorList>
    </citation>
    <scope>IDENTIFICATION</scope>
</reference>
<evidence type="ECO:0000313" key="7">
    <source>
        <dbReference type="Proteomes" id="UP000007267"/>
    </source>
</evidence>
<organism evidence="6 7">
    <name type="scientific">Pelodiscus sinensis</name>
    <name type="common">Chinese softshell turtle</name>
    <name type="synonym">Trionyx sinensis</name>
    <dbReference type="NCBI Taxonomy" id="13735"/>
    <lineage>
        <taxon>Eukaryota</taxon>
        <taxon>Metazoa</taxon>
        <taxon>Chordata</taxon>
        <taxon>Craniata</taxon>
        <taxon>Vertebrata</taxon>
        <taxon>Euteleostomi</taxon>
        <taxon>Archelosauria</taxon>
        <taxon>Testudinata</taxon>
        <taxon>Testudines</taxon>
        <taxon>Cryptodira</taxon>
        <taxon>Trionychia</taxon>
        <taxon>Trionychidae</taxon>
        <taxon>Pelodiscus</taxon>
    </lineage>
</organism>
<dbReference type="Proteomes" id="UP000007267">
    <property type="component" value="Unassembled WGS sequence"/>
</dbReference>
<evidence type="ECO:0000256" key="3">
    <source>
        <dbReference type="ARBA" id="ARBA00023054"/>
    </source>
</evidence>
<evidence type="ECO:0000259" key="5">
    <source>
        <dbReference type="Pfam" id="PF15914"/>
    </source>
</evidence>
<evidence type="ECO:0000256" key="4">
    <source>
        <dbReference type="SAM" id="MobiDB-lite"/>
    </source>
</evidence>
<dbReference type="HOGENOM" id="CLU_1474732_0_0_1"/>
<dbReference type="AlphaFoldDB" id="K7FBK9"/>
<sequence>MIWVPPPQPTDSAPQGGPAQEQAPAGARQRRDVKKGEAPPVPSALAGRESPSTKGLVLGAKPPLKPGAAPAPQREPPESTRGQGGGCGSSRPEKERSSEGKGRRGEGKAEQPALVQTLPPAEGDRQPPFPAGLGSSPQPKGRSRKSRSRMEKSSTSIDDVFLPKDTDGVEMDETDREVEYFKR</sequence>
<dbReference type="PANTHER" id="PTHR15109:SF3">
    <property type="entry name" value="PROTEIN FAM193B"/>
    <property type="match status" value="1"/>
</dbReference>
<dbReference type="PANTHER" id="PTHR15109">
    <property type="entry name" value="AGAP004327-PA"/>
    <property type="match status" value="1"/>
</dbReference>
<dbReference type="GeneTree" id="ENSGT00390000000973"/>
<reference evidence="7" key="2">
    <citation type="journal article" date="2013" name="Nat. Genet.">
        <title>The draft genomes of soft-shell turtle and green sea turtle yield insights into the development and evolution of the turtle-specific body plan.</title>
        <authorList>
            <person name="Wang Z."/>
            <person name="Pascual-Anaya J."/>
            <person name="Zadissa A."/>
            <person name="Li W."/>
            <person name="Niimura Y."/>
            <person name="Huang Z."/>
            <person name="Li C."/>
            <person name="White S."/>
            <person name="Xiong Z."/>
            <person name="Fang D."/>
            <person name="Wang B."/>
            <person name="Ming Y."/>
            <person name="Chen Y."/>
            <person name="Zheng Y."/>
            <person name="Kuraku S."/>
            <person name="Pignatelli M."/>
            <person name="Herrero J."/>
            <person name="Beal K."/>
            <person name="Nozawa M."/>
            <person name="Li Q."/>
            <person name="Wang J."/>
            <person name="Zhang H."/>
            <person name="Yu L."/>
            <person name="Shigenobu S."/>
            <person name="Wang J."/>
            <person name="Liu J."/>
            <person name="Flicek P."/>
            <person name="Searle S."/>
            <person name="Wang J."/>
            <person name="Kuratani S."/>
            <person name="Yin Y."/>
            <person name="Aken B."/>
            <person name="Zhang G."/>
            <person name="Irie N."/>
        </authorList>
    </citation>
    <scope>NUCLEOTIDE SEQUENCE [LARGE SCALE GENOMIC DNA]</scope>
    <source>
        <strain evidence="7">Daiwa-1</strain>
    </source>
</reference>
<dbReference type="GO" id="GO:0005737">
    <property type="term" value="C:cytoplasm"/>
    <property type="evidence" value="ECO:0007669"/>
    <property type="project" value="TreeGrafter"/>
</dbReference>